<dbReference type="PANTHER" id="PTHR43096:SF52">
    <property type="entry name" value="DNAJ HOMOLOG 1, MITOCHONDRIAL-RELATED"/>
    <property type="match status" value="1"/>
</dbReference>
<dbReference type="FunFam" id="2.60.260.20:FF:000013">
    <property type="entry name" value="DnaJ subfamily B member 11"/>
    <property type="match status" value="1"/>
</dbReference>
<dbReference type="PANTHER" id="PTHR43096">
    <property type="entry name" value="DNAJ HOMOLOG 1, MITOCHONDRIAL-RELATED"/>
    <property type="match status" value="1"/>
</dbReference>
<dbReference type="Pfam" id="PF01556">
    <property type="entry name" value="DnaJ_C"/>
    <property type="match status" value="1"/>
</dbReference>
<gene>
    <name evidence="5" type="ORF">GO485_23135</name>
    <name evidence="6" type="ORF">IP92_00642</name>
</gene>
<dbReference type="GO" id="GO:0042026">
    <property type="term" value="P:protein refolding"/>
    <property type="evidence" value="ECO:0007669"/>
    <property type="project" value="TreeGrafter"/>
</dbReference>
<dbReference type="Gene3D" id="1.10.287.110">
    <property type="entry name" value="DnaJ domain"/>
    <property type="match status" value="1"/>
</dbReference>
<dbReference type="GO" id="GO:0005737">
    <property type="term" value="C:cytoplasm"/>
    <property type="evidence" value="ECO:0007669"/>
    <property type="project" value="TreeGrafter"/>
</dbReference>
<feature type="domain" description="J" evidence="4">
    <location>
        <begin position="5"/>
        <end position="69"/>
    </location>
</feature>
<dbReference type="EMBL" id="VLKW01000001">
    <property type="protein sequence ID" value="TWI51655.1"/>
    <property type="molecule type" value="Genomic_DNA"/>
</dbReference>
<dbReference type="Proteomes" id="UP000437862">
    <property type="component" value="Chromosome"/>
</dbReference>
<dbReference type="GO" id="GO:0003677">
    <property type="term" value="F:DNA binding"/>
    <property type="evidence" value="ECO:0007669"/>
    <property type="project" value="UniProtKB-KW"/>
</dbReference>
<proteinExistence type="predicted"/>
<evidence type="ECO:0000259" key="4">
    <source>
        <dbReference type="PROSITE" id="PS50076"/>
    </source>
</evidence>
<name>A0A562Q4H8_9BURK</name>
<dbReference type="FunFam" id="2.60.260.20:FF:000008">
    <property type="entry name" value="Curved DNA-binding protein"/>
    <property type="match status" value="1"/>
</dbReference>
<dbReference type="CDD" id="cd06257">
    <property type="entry name" value="DnaJ"/>
    <property type="match status" value="1"/>
</dbReference>
<keyword evidence="1" id="KW-0963">Cytoplasm</keyword>
<dbReference type="EMBL" id="CP046904">
    <property type="protein sequence ID" value="QGZ41662.1"/>
    <property type="molecule type" value="Genomic_DNA"/>
</dbReference>
<evidence type="ECO:0000313" key="6">
    <source>
        <dbReference type="EMBL" id="TWI51655.1"/>
    </source>
</evidence>
<sequence length="308" mass="33636">MEYKDYYATLGVPKTATGDEIKKAYRKLVRKYHPDVSKEADADAKTKELNEAYGVLGDPEKRAAYDELGSAPYRQGEQFRPPPDWGSDYESYGGDDSEFFKDLFAHVGGRRRGGGFQMRGEDSHAAIRIALRDAYQGASRTIALRVPQVDAQGRVVTRERTLNVTIPKGVTEGQQLRLAGQGQPGIGGAEAGDLYLEIQFEPDPRYSVEGRDVYEKVPVAPWEAALGAEIDVPTPSGRVTVTVPARSQGGRKLRLKGRGIPASGAAPAGDLYLLLDIALPPADTPQAKALYEQMARELRFNPRATLDA</sequence>
<dbReference type="InterPro" id="IPR036869">
    <property type="entry name" value="J_dom_sf"/>
</dbReference>
<dbReference type="InterPro" id="IPR002939">
    <property type="entry name" value="DnaJ_C"/>
</dbReference>
<dbReference type="SUPFAM" id="SSF49493">
    <property type="entry name" value="HSP40/DnaJ peptide-binding domain"/>
    <property type="match status" value="2"/>
</dbReference>
<dbReference type="Gene3D" id="2.60.260.20">
    <property type="entry name" value="Urease metallochaperone UreE, N-terminal domain"/>
    <property type="match status" value="2"/>
</dbReference>
<dbReference type="InterPro" id="IPR001623">
    <property type="entry name" value="DnaJ_domain"/>
</dbReference>
<keyword evidence="2 6" id="KW-0238">DNA-binding</keyword>
<dbReference type="GO" id="GO:0051082">
    <property type="term" value="F:unfolded protein binding"/>
    <property type="evidence" value="ECO:0007669"/>
    <property type="project" value="InterPro"/>
</dbReference>
<dbReference type="AlphaFoldDB" id="A0A562Q4H8"/>
<reference evidence="6 7" key="1">
    <citation type="journal article" date="2015" name="Stand. Genomic Sci.">
        <title>Genomic Encyclopedia of Bacterial and Archaeal Type Strains, Phase III: the genomes of soil and plant-associated and newly described type strains.</title>
        <authorList>
            <person name="Whitman W.B."/>
            <person name="Woyke T."/>
            <person name="Klenk H.P."/>
            <person name="Zhou Y."/>
            <person name="Lilburn T.G."/>
            <person name="Beck B.J."/>
            <person name="De Vos P."/>
            <person name="Vandamme P."/>
            <person name="Eisen J.A."/>
            <person name="Garrity G."/>
            <person name="Hugenholtz P."/>
            <person name="Kyrpides N.C."/>
        </authorList>
    </citation>
    <scope>NUCLEOTIDE SEQUENCE [LARGE SCALE GENOMIC DNA]</scope>
    <source>
        <strain evidence="6 7">CGMCC 1.10685</strain>
    </source>
</reference>
<keyword evidence="3" id="KW-0143">Chaperone</keyword>
<evidence type="ECO:0000313" key="5">
    <source>
        <dbReference type="EMBL" id="QGZ41662.1"/>
    </source>
</evidence>
<accession>A0A562Q4H8</accession>
<dbReference type="OrthoDB" id="9779889at2"/>
<evidence type="ECO:0000256" key="3">
    <source>
        <dbReference type="ARBA" id="ARBA00023186"/>
    </source>
</evidence>
<evidence type="ECO:0000256" key="2">
    <source>
        <dbReference type="ARBA" id="ARBA00023125"/>
    </source>
</evidence>
<dbReference type="PRINTS" id="PR00625">
    <property type="entry name" value="JDOMAIN"/>
</dbReference>
<reference evidence="6" key="2">
    <citation type="submission" date="2019-07" db="EMBL/GenBank/DDBJ databases">
        <authorList>
            <person name="Whitman W."/>
            <person name="Huntemann M."/>
            <person name="Clum A."/>
            <person name="Pillay M."/>
            <person name="Palaniappan K."/>
            <person name="Varghese N."/>
            <person name="Mikhailova N."/>
            <person name="Stamatis D."/>
            <person name="Reddy T."/>
            <person name="Daum C."/>
            <person name="Shapiro N."/>
            <person name="Ivanova N."/>
            <person name="Kyrpides N."/>
            <person name="Woyke T."/>
        </authorList>
    </citation>
    <scope>NUCLEOTIDE SEQUENCE</scope>
    <source>
        <strain evidence="6">CGMCC 1.10685</strain>
    </source>
</reference>
<dbReference type="SMART" id="SM00271">
    <property type="entry name" value="DnaJ"/>
    <property type="match status" value="1"/>
</dbReference>
<dbReference type="PROSITE" id="PS50076">
    <property type="entry name" value="DNAJ_2"/>
    <property type="match status" value="1"/>
</dbReference>
<organism evidence="6 7">
    <name type="scientific">Pseudoduganella flava</name>
    <dbReference type="NCBI Taxonomy" id="871742"/>
    <lineage>
        <taxon>Bacteria</taxon>
        <taxon>Pseudomonadati</taxon>
        <taxon>Pseudomonadota</taxon>
        <taxon>Betaproteobacteria</taxon>
        <taxon>Burkholderiales</taxon>
        <taxon>Oxalobacteraceae</taxon>
        <taxon>Telluria group</taxon>
        <taxon>Pseudoduganella</taxon>
    </lineage>
</organism>
<protein>
    <submittedName>
        <fullName evidence="6">Curved DNA-binding protein</fullName>
    </submittedName>
    <submittedName>
        <fullName evidence="5">DnaJ domain-containing protein</fullName>
    </submittedName>
</protein>
<evidence type="ECO:0000313" key="8">
    <source>
        <dbReference type="Proteomes" id="UP000437862"/>
    </source>
</evidence>
<dbReference type="Pfam" id="PF00226">
    <property type="entry name" value="DnaJ"/>
    <property type="match status" value="1"/>
</dbReference>
<evidence type="ECO:0000313" key="7">
    <source>
        <dbReference type="Proteomes" id="UP000315112"/>
    </source>
</evidence>
<dbReference type="CDD" id="cd10747">
    <property type="entry name" value="DnaJ_C"/>
    <property type="match status" value="1"/>
</dbReference>
<keyword evidence="8" id="KW-1185">Reference proteome</keyword>
<evidence type="ECO:0000256" key="1">
    <source>
        <dbReference type="ARBA" id="ARBA00022490"/>
    </source>
</evidence>
<dbReference type="Proteomes" id="UP000315112">
    <property type="component" value="Unassembled WGS sequence"/>
</dbReference>
<dbReference type="SUPFAM" id="SSF46565">
    <property type="entry name" value="Chaperone J-domain"/>
    <property type="match status" value="1"/>
</dbReference>
<reference evidence="5 8" key="3">
    <citation type="submission" date="2019-12" db="EMBL/GenBank/DDBJ databases">
        <title>Draft Genome Sequences of Six Type Strains of the Genus Massilia.</title>
        <authorList>
            <person name="Miess H."/>
            <person name="Frediansyah A."/>
            <person name="Goeker M."/>
            <person name="Gross H."/>
        </authorList>
    </citation>
    <scope>NUCLEOTIDE SEQUENCE [LARGE SCALE GENOMIC DNA]</scope>
    <source>
        <strain evidence="5 8">DSM 26639</strain>
    </source>
</reference>
<dbReference type="InterPro" id="IPR008971">
    <property type="entry name" value="HSP40/DnaJ_pept-bd"/>
</dbReference>
<dbReference type="RefSeq" id="WP_145873048.1">
    <property type="nucleotide sequence ID" value="NZ_CP046904.1"/>
</dbReference>